<dbReference type="GO" id="GO:0016491">
    <property type="term" value="F:oxidoreductase activity"/>
    <property type="evidence" value="ECO:0007669"/>
    <property type="project" value="InterPro"/>
</dbReference>
<evidence type="ECO:0000313" key="13">
    <source>
        <dbReference type="Proteomes" id="UP000547011"/>
    </source>
</evidence>
<dbReference type="PROSITE" id="PS52004">
    <property type="entry name" value="KS3_2"/>
    <property type="match status" value="1"/>
</dbReference>
<evidence type="ECO:0000259" key="10">
    <source>
        <dbReference type="PROSITE" id="PS52004"/>
    </source>
</evidence>
<dbReference type="SMART" id="SM00827">
    <property type="entry name" value="PKS_AT"/>
    <property type="match status" value="1"/>
</dbReference>
<dbReference type="SUPFAM" id="SSF52777">
    <property type="entry name" value="CoA-dependent acyltransferases"/>
    <property type="match status" value="3"/>
</dbReference>
<dbReference type="SMART" id="SM00829">
    <property type="entry name" value="PKS_ER"/>
    <property type="match status" value="1"/>
</dbReference>
<reference evidence="12 13" key="1">
    <citation type="submission" date="2020-08" db="EMBL/GenBank/DDBJ databases">
        <title>Genomic Encyclopedia of Type Strains, Phase IV (KMG-IV): sequencing the most valuable type-strain genomes for metagenomic binning, comparative biology and taxonomic classification.</title>
        <authorList>
            <person name="Goeker M."/>
        </authorList>
    </citation>
    <scope>NUCLEOTIDE SEQUENCE [LARGE SCALE GENOMIC DNA]</scope>
    <source>
        <strain evidence="12 13">DSM 23447</strain>
    </source>
</reference>
<dbReference type="InterPro" id="IPR032821">
    <property type="entry name" value="PKS_assoc"/>
</dbReference>
<dbReference type="GO" id="GO:0005886">
    <property type="term" value="C:plasma membrane"/>
    <property type="evidence" value="ECO:0007669"/>
    <property type="project" value="TreeGrafter"/>
</dbReference>
<evidence type="ECO:0000256" key="5">
    <source>
        <dbReference type="ARBA" id="ARBA00023268"/>
    </source>
</evidence>
<dbReference type="SUPFAM" id="SSF51735">
    <property type="entry name" value="NAD(P)-binding Rossmann-fold domains"/>
    <property type="match status" value="3"/>
</dbReference>
<dbReference type="InterPro" id="IPR013968">
    <property type="entry name" value="PKS_KR"/>
</dbReference>
<dbReference type="SMART" id="SM00826">
    <property type="entry name" value="PKS_DH"/>
    <property type="match status" value="1"/>
</dbReference>
<dbReference type="Pfam" id="PF08240">
    <property type="entry name" value="ADH_N"/>
    <property type="match status" value="1"/>
</dbReference>
<feature type="active site" description="Proton donor; for dehydratase activity" evidence="7">
    <location>
        <position position="1081"/>
    </location>
</feature>
<dbReference type="Pfam" id="PF08659">
    <property type="entry name" value="KR"/>
    <property type="match status" value="1"/>
</dbReference>
<dbReference type="InterPro" id="IPR016039">
    <property type="entry name" value="Thiolase-like"/>
</dbReference>
<evidence type="ECO:0000256" key="7">
    <source>
        <dbReference type="PROSITE-ProRule" id="PRU01363"/>
    </source>
</evidence>
<dbReference type="Pfam" id="PF14765">
    <property type="entry name" value="PS-DH"/>
    <property type="match status" value="1"/>
</dbReference>
<dbReference type="InterPro" id="IPR014043">
    <property type="entry name" value="Acyl_transferase_dom"/>
</dbReference>
<dbReference type="Gene3D" id="3.30.559.10">
    <property type="entry name" value="Chloramphenicol acetyltransferase-like domain"/>
    <property type="match status" value="1"/>
</dbReference>
<dbReference type="Gene3D" id="1.10.1200.10">
    <property type="entry name" value="ACP-like"/>
    <property type="match status" value="1"/>
</dbReference>
<feature type="compositionally biased region" description="Acidic residues" evidence="8">
    <location>
        <begin position="2076"/>
        <end position="2086"/>
    </location>
</feature>
<dbReference type="InterPro" id="IPR009081">
    <property type="entry name" value="PP-bd_ACP"/>
</dbReference>
<dbReference type="PANTHER" id="PTHR43775:SF37">
    <property type="entry name" value="SI:DKEY-61P9.11"/>
    <property type="match status" value="1"/>
</dbReference>
<dbReference type="Gene3D" id="3.90.180.10">
    <property type="entry name" value="Medium-chain alcohol dehydrogenases, catalytic domain"/>
    <property type="match status" value="1"/>
</dbReference>
<dbReference type="InterPro" id="IPR057326">
    <property type="entry name" value="KR_dom"/>
</dbReference>
<dbReference type="FunFam" id="3.40.50.720:FF:000209">
    <property type="entry name" value="Polyketide synthase Pks12"/>
    <property type="match status" value="1"/>
</dbReference>
<evidence type="ECO:0000259" key="11">
    <source>
        <dbReference type="PROSITE" id="PS52019"/>
    </source>
</evidence>
<dbReference type="SMART" id="SM00823">
    <property type="entry name" value="PKS_PP"/>
    <property type="match status" value="1"/>
</dbReference>
<dbReference type="GO" id="GO:0031177">
    <property type="term" value="F:phosphopantetheine binding"/>
    <property type="evidence" value="ECO:0007669"/>
    <property type="project" value="InterPro"/>
</dbReference>
<keyword evidence="5" id="KW-0511">Multifunctional enzyme</keyword>
<gene>
    <name evidence="12" type="ORF">GGR20_003227</name>
</gene>
<dbReference type="CDD" id="cd00833">
    <property type="entry name" value="PKS"/>
    <property type="match status" value="1"/>
</dbReference>
<dbReference type="InterPro" id="IPR049552">
    <property type="entry name" value="PKS_DH_N"/>
</dbReference>
<dbReference type="InterPro" id="IPR023213">
    <property type="entry name" value="CAT-like_dom_sf"/>
</dbReference>
<evidence type="ECO:0000256" key="8">
    <source>
        <dbReference type="SAM" id="MobiDB-lite"/>
    </source>
</evidence>
<dbReference type="SUPFAM" id="SSF53901">
    <property type="entry name" value="Thiolase-like"/>
    <property type="match status" value="1"/>
</dbReference>
<dbReference type="Proteomes" id="UP000547011">
    <property type="component" value="Unassembled WGS sequence"/>
</dbReference>
<dbReference type="SMART" id="SM00822">
    <property type="entry name" value="PKS_KR"/>
    <property type="match status" value="1"/>
</dbReference>
<feature type="region of interest" description="Disordered" evidence="8">
    <location>
        <begin position="2068"/>
        <end position="2088"/>
    </location>
</feature>
<keyword evidence="13" id="KW-1185">Reference proteome</keyword>
<feature type="region of interest" description="N-terminal hotdog fold" evidence="7">
    <location>
        <begin position="891"/>
        <end position="1010"/>
    </location>
</feature>
<dbReference type="Gene3D" id="3.30.559.30">
    <property type="entry name" value="Nonribosomal peptide synthetase, condensation domain"/>
    <property type="match status" value="1"/>
</dbReference>
<feature type="domain" description="PKS/mFAS DH" evidence="11">
    <location>
        <begin position="891"/>
        <end position="1164"/>
    </location>
</feature>
<dbReference type="GO" id="GO:0006633">
    <property type="term" value="P:fatty acid biosynthetic process"/>
    <property type="evidence" value="ECO:0007669"/>
    <property type="project" value="InterPro"/>
</dbReference>
<dbReference type="InterPro" id="IPR050091">
    <property type="entry name" value="PKS_NRPS_Biosynth_Enz"/>
</dbReference>
<dbReference type="GO" id="GO:0071770">
    <property type="term" value="P:DIM/DIP cell wall layer assembly"/>
    <property type="evidence" value="ECO:0007669"/>
    <property type="project" value="TreeGrafter"/>
</dbReference>
<dbReference type="InterPro" id="IPR036291">
    <property type="entry name" value="NAD(P)-bd_dom_sf"/>
</dbReference>
<dbReference type="InterPro" id="IPR014031">
    <property type="entry name" value="Ketoacyl_synth_C"/>
</dbReference>
<dbReference type="SUPFAM" id="SSF50129">
    <property type="entry name" value="GroES-like"/>
    <property type="match status" value="1"/>
</dbReference>
<dbReference type="Pfam" id="PF02801">
    <property type="entry name" value="Ketoacyl-synt_C"/>
    <property type="match status" value="1"/>
</dbReference>
<dbReference type="PROSITE" id="PS00606">
    <property type="entry name" value="KS3_1"/>
    <property type="match status" value="1"/>
</dbReference>
<dbReference type="SUPFAM" id="SSF52151">
    <property type="entry name" value="FabD/lysophospholipase-like"/>
    <property type="match status" value="1"/>
</dbReference>
<dbReference type="PROSITE" id="PS51257">
    <property type="entry name" value="PROKAR_LIPOPROTEIN"/>
    <property type="match status" value="1"/>
</dbReference>
<keyword evidence="6" id="KW-0012">Acyltransferase</keyword>
<dbReference type="Gene3D" id="3.30.70.3290">
    <property type="match status" value="1"/>
</dbReference>
<keyword evidence="4" id="KW-0521">NADP</keyword>
<feature type="region of interest" description="C-terminal hotdog fold" evidence="7">
    <location>
        <begin position="1020"/>
        <end position="1164"/>
    </location>
</feature>
<keyword evidence="2" id="KW-0597">Phosphoprotein</keyword>
<comment type="caution">
    <text evidence="12">The sequence shown here is derived from an EMBL/GenBank/DDBJ whole genome shotgun (WGS) entry which is preliminary data.</text>
</comment>
<dbReference type="InterPro" id="IPR014030">
    <property type="entry name" value="Ketoacyl_synth_N"/>
</dbReference>
<name>A0A7W6IPW3_9HYPH</name>
<dbReference type="Pfam" id="PF00109">
    <property type="entry name" value="ketoacyl-synt"/>
    <property type="match status" value="1"/>
</dbReference>
<dbReference type="Pfam" id="PF21089">
    <property type="entry name" value="PKS_DH_N"/>
    <property type="match status" value="1"/>
</dbReference>
<dbReference type="SMART" id="SM00825">
    <property type="entry name" value="PKS_KS"/>
    <property type="match status" value="1"/>
</dbReference>
<dbReference type="GO" id="GO:0005737">
    <property type="term" value="C:cytoplasm"/>
    <property type="evidence" value="ECO:0007669"/>
    <property type="project" value="TreeGrafter"/>
</dbReference>
<evidence type="ECO:0000256" key="1">
    <source>
        <dbReference type="ARBA" id="ARBA00022450"/>
    </source>
</evidence>
<dbReference type="InterPro" id="IPR020807">
    <property type="entry name" value="PKS_DH"/>
</dbReference>
<dbReference type="InterPro" id="IPR016035">
    <property type="entry name" value="Acyl_Trfase/lysoPLipase"/>
</dbReference>
<dbReference type="InterPro" id="IPR036736">
    <property type="entry name" value="ACP-like_sf"/>
</dbReference>
<evidence type="ECO:0000259" key="9">
    <source>
        <dbReference type="PROSITE" id="PS50075"/>
    </source>
</evidence>
<evidence type="ECO:0000313" key="12">
    <source>
        <dbReference type="EMBL" id="MBB4053565.1"/>
    </source>
</evidence>
<evidence type="ECO:0000256" key="3">
    <source>
        <dbReference type="ARBA" id="ARBA00022679"/>
    </source>
</evidence>
<dbReference type="Pfam" id="PF00107">
    <property type="entry name" value="ADH_zinc_N"/>
    <property type="match status" value="1"/>
</dbReference>
<dbReference type="PROSITE" id="PS52019">
    <property type="entry name" value="PKS_MFAS_DH"/>
    <property type="match status" value="1"/>
</dbReference>
<feature type="active site" description="Proton acceptor; for dehydratase activity" evidence="7">
    <location>
        <position position="920"/>
    </location>
</feature>
<evidence type="ECO:0000256" key="4">
    <source>
        <dbReference type="ARBA" id="ARBA00022857"/>
    </source>
</evidence>
<dbReference type="InterPro" id="IPR049900">
    <property type="entry name" value="PKS_mFAS_DH"/>
</dbReference>
<dbReference type="Pfam" id="PF16197">
    <property type="entry name" value="KAsynt_C_assoc"/>
    <property type="match status" value="1"/>
</dbReference>
<dbReference type="Pfam" id="PF00698">
    <property type="entry name" value="Acyl_transf_1"/>
    <property type="match status" value="1"/>
</dbReference>
<protein>
    <submittedName>
        <fullName evidence="12">Epothilone polyketide synthase D</fullName>
    </submittedName>
</protein>
<dbReference type="Gene3D" id="3.40.47.10">
    <property type="match status" value="1"/>
</dbReference>
<evidence type="ECO:0000256" key="6">
    <source>
        <dbReference type="ARBA" id="ARBA00023315"/>
    </source>
</evidence>
<keyword evidence="1" id="KW-0596">Phosphopantetheine</keyword>
<dbReference type="SUPFAM" id="SSF47336">
    <property type="entry name" value="ACP-like"/>
    <property type="match status" value="1"/>
</dbReference>
<dbReference type="PANTHER" id="PTHR43775">
    <property type="entry name" value="FATTY ACID SYNTHASE"/>
    <property type="match status" value="1"/>
</dbReference>
<dbReference type="InterPro" id="IPR013154">
    <property type="entry name" value="ADH-like_N"/>
</dbReference>
<keyword evidence="3" id="KW-0808">Transferase</keyword>
<dbReference type="InterPro" id="IPR049551">
    <property type="entry name" value="PKS_DH_C"/>
</dbReference>
<dbReference type="InterPro" id="IPR020806">
    <property type="entry name" value="PKS_PP-bd"/>
</dbReference>
<dbReference type="RefSeq" id="WP_183312349.1">
    <property type="nucleotide sequence ID" value="NZ_JACIEW010000009.1"/>
</dbReference>
<dbReference type="CDD" id="cd05195">
    <property type="entry name" value="enoyl_red"/>
    <property type="match status" value="1"/>
</dbReference>
<dbReference type="EMBL" id="JACIEW010000009">
    <property type="protein sequence ID" value="MBB4053565.1"/>
    <property type="molecule type" value="Genomic_DNA"/>
</dbReference>
<proteinExistence type="predicted"/>
<dbReference type="InterPro" id="IPR001227">
    <property type="entry name" value="Ac_transferase_dom_sf"/>
</dbReference>
<dbReference type="Gene3D" id="3.40.50.720">
    <property type="entry name" value="NAD(P)-binding Rossmann-like Domain"/>
    <property type="match status" value="3"/>
</dbReference>
<dbReference type="InterPro" id="IPR013149">
    <property type="entry name" value="ADH-like_C"/>
</dbReference>
<dbReference type="GO" id="GO:0004315">
    <property type="term" value="F:3-oxoacyl-[acyl-carrier-protein] synthase activity"/>
    <property type="evidence" value="ECO:0007669"/>
    <property type="project" value="InterPro"/>
</dbReference>
<evidence type="ECO:0000256" key="2">
    <source>
        <dbReference type="ARBA" id="ARBA00022553"/>
    </source>
</evidence>
<dbReference type="InterPro" id="IPR020841">
    <property type="entry name" value="PKS_Beta-ketoAc_synthase_dom"/>
</dbReference>
<dbReference type="InterPro" id="IPR001242">
    <property type="entry name" value="Condensation_dom"/>
</dbReference>
<dbReference type="PROSITE" id="PS50075">
    <property type="entry name" value="CARRIER"/>
    <property type="match status" value="1"/>
</dbReference>
<dbReference type="Gene3D" id="3.40.366.10">
    <property type="entry name" value="Malonyl-Coenzyme A Acyl Carrier Protein, domain 2"/>
    <property type="match status" value="1"/>
</dbReference>
<dbReference type="Pfam" id="PF00550">
    <property type="entry name" value="PP-binding"/>
    <property type="match status" value="1"/>
</dbReference>
<dbReference type="Gene3D" id="3.10.129.110">
    <property type="entry name" value="Polyketide synthase dehydratase"/>
    <property type="match status" value="1"/>
</dbReference>
<feature type="domain" description="Carrier" evidence="9">
    <location>
        <begin position="1987"/>
        <end position="2061"/>
    </location>
</feature>
<accession>A0A7W6IPW3</accession>
<organism evidence="12 13">
    <name type="scientific">Devosia subaequoris</name>
    <dbReference type="NCBI Taxonomy" id="395930"/>
    <lineage>
        <taxon>Bacteria</taxon>
        <taxon>Pseudomonadati</taxon>
        <taxon>Pseudomonadota</taxon>
        <taxon>Alphaproteobacteria</taxon>
        <taxon>Hyphomicrobiales</taxon>
        <taxon>Devosiaceae</taxon>
        <taxon>Devosia</taxon>
    </lineage>
</organism>
<dbReference type="InterPro" id="IPR042104">
    <property type="entry name" value="PKS_dehydratase_sf"/>
</dbReference>
<dbReference type="Pfam" id="PF00668">
    <property type="entry name" value="Condensation"/>
    <property type="match status" value="1"/>
</dbReference>
<dbReference type="GO" id="GO:0004312">
    <property type="term" value="F:fatty acid synthase activity"/>
    <property type="evidence" value="ECO:0007669"/>
    <property type="project" value="TreeGrafter"/>
</dbReference>
<feature type="domain" description="Ketosynthase family 3 (KS3)" evidence="10">
    <location>
        <begin position="8"/>
        <end position="432"/>
    </location>
</feature>
<sequence length="2767" mass="297673">MSERASPPPGIAILGMACRLPGGIDDAETFWELLHAGRSAITELPPDRFLTNAVFDPDRAATGLSYSKWGGFLRDIAGFDHGFFGISPREAEAMDPQQRLLLMAAYEAMEDAALTRADLQLARTGVFVGVSAAEYANLQRYRRTQGDAFTGTGAALSIVANRLSHRFNLSGPSYSIDTACSSSLVALDQAVLNLERGNCDIAIVAGVHVLADFGGFVAFSKAGMLSPTGEIATFDARANGYVRGEGLGVVILKREPDALADGNRILARIRATAVNQDGRTPTLTAPNPAAQRAMLETLCRRAEVDPIAVDYVEAHGTGTPVGDPIEASAIGVVFGGERRTASLPVGSVKPNIGHLEPAAGIAGLIKAMLVARRRQVPPNHGFRDPNPDIAFDAHNLVVPNEVVPIGRSGQPVLVAVNSFGFGGTNASVLVESVELQQAGAAAPPELRLPTAVPLSAGSPAALSRLAERTAQALDASAAGFEDKVAALRSRDPKPWRRTLVLHSENELGPRLRELATGTTEPTRSLAEPRLAFTYGGQGGQWWAMGRRLLLEDAAFGDAFHAFEQRFQALAGWSVRETLLATEQASQLHRSQYAMPALFGLQLGLSAYWTAQGVRPEFVMGHSFGEVAAAVAAGGLTLDDATKLIHVRSQVRDRIGRDSAMLVVGAPPRTVEDLIPEALNIDLAAINSAGVVTLSGEQEDIVTLERHLRQTRPDCFVRRVQSDTAWHSRLLDPLEDWFRAALGDIACRPPDLLFISTVTGEPESRLDADYWWRNLREPVRYAAGVHQALELGTNVLLEISPHRVLTGSNATIAAEVGKPIRAIASLQREKDDFECLARAAGGIWEAGLDLPGARPGPISANEVRLPNYSWDLTRHWRISEEAKALLLTAPSHTLLGRRERSPGYSWSNEISLAGNAMLADHALGSSVVFPAAGYLELMLAAGREALGEGTLELEKFAIVSALFMGPQDEVLISTRFDPSTGQIAVHTRLRQSSETWTLRATGHLRLTDINPRPVPASWERGTLLSAEEFYAEAGRLGFAYGAAFRTISELEIFESEVRARLVLPPNGASPMQGYLAHPALLDGVLQTGLAFAFADDPVEPRRLLLPTTIARVICHAALPPQLIVTAKSRATDDLGADFSVTDEDGNPLLSISGLGMREVPQLAHDQSTSGPHFVVENWIEQSDGAAQPAQPEFWLLTGPGLADHSQHAALDLVQIEDRLSQSPRIAEPHIVFVAAPSGPECDAVASAYENILALINLGKVLRYSARSARLTIVTRGARSPDGRGIDEAGLAASPLVGLARTLASELNNVRVRQIDLGPEDPLELFETVAAESQETEWALRGDRRWVPRLNRIEGQDLPVQTTLATPATDNFALTMTAPGSLSGLYHDSRDMPCPGRGEVLIETAAVGLNFRDVMAATGLLPQKAEARPAWQTLGLEFSGTVRQIAPGVVAVQPGDRVLCMGKLAMQAWSVRPAAEVVLIPDEMSFEQAASIGSAFATAHYGLEHVARIRRGDRVLIHLGTGGVGLAAIQIARARGAEIFATAGSATKRQFLRDMGVDHVLHSRSLAFADEIMALTGGEGVDIVLNALSGHAQAKSLSLLRPFGRFLEIGKRDVYDNRQIGLEALARNISLHVIDLAAMNEQRPELLPQVFSEVMEGFKSGRLNPLPITSYPAARAEEAFRLMAQARHIGKIVLDYQQGPVPVRQRLDQVDVRPDAVYLVTGGTGGFGASVAQWLAEKGAGRIILASRSGRLSEEARPVIDSLVARGRQIETMDLDVTDSVAVDALFAALHAEGAALGGVIHAAAVLGDAMLGQLTKDSVEAVLAPKIFGAWNLHAATRNYGFDPDIFCCFSSIAQTVGSVGQANYVAANAFLEGLARHRRTLGLRAQTIGWGPLQDVGMVARNKAMLSYLESVGFKPISNADALAALDLVLARNVSNLDYVDADWNAVARAAGEKGPPRVQALTRSEMTGGQPLLSELSQTPKGGWAPLVSRMLAREISLALKLDGSEIDAARPLVDLGFDSLSSIELKNRIEAQLGSAIPVGAFFGTPSIQSLTAQITALAEERLAQGPAQAGGENEAEGPGESDDADVRRHRAYWSAHAARWPCATPFANRQHPRLPSGPPIRFGPTEALRIDLDVTESGANQPTDTQWLEAFGRALAIQIDQENVLVAAIVADGVVPVVVNARDSTDSVRRQLETGRPHANFPISSLPRETSSGQSRAWPTQFAFYGSDVPLQMPRHDLAAAVSRSADGIAHLTFAFDSTALDTDFIRALFQSTLACLAIRWDGQVQWVCLDEGEPIRPMNAMDRGVVANGDDALLTPDAMRLLDLIDSDKASRQFRRAWTLSQAIRISPGVDPVRLQLAVSTLTERHENLRIRFEGMRGHRRPRLDPEGCAVATHDCRPTPPEDYMTVVRVLAGRALLPEGEHLFEAHLLQFDGFDVVVVKVFELVADGWSLALVCDQLIRAYLGFDLGPLPASLAEAKSLLAQWAGDNDATAAMEALPPLPWVNVGRPPDPSRPAGPWTLANSERLTVRLAPAQARSLRQSARALSTTENALLAAAYTKAIAAAGGVDDVLLHVVQPGRSVAALENYVGFVRRGAVLAARDLRHTPLAVTARTIADQFLTMPGAEPHDIHADKHRMDEVGLSAQAFPSRFGYARLLADRTLNDTLMGTLADHQDTIISAFSLEIEPLDLDLFGLQENQLQLRPLSRIDGIDLNFYFDRDVFTPQDVEAIAEGLVSQLLDLAQGPDEGSLLSPVRMLLDELTPE</sequence>
<dbReference type="InterPro" id="IPR011032">
    <property type="entry name" value="GroES-like_sf"/>
</dbReference>
<dbReference type="InterPro" id="IPR020843">
    <property type="entry name" value="ER"/>
</dbReference>
<dbReference type="InterPro" id="IPR018201">
    <property type="entry name" value="Ketoacyl_synth_AS"/>
</dbReference>